<protein>
    <recommendedName>
        <fullName evidence="4">phosphoglycolate phosphatase</fullName>
        <ecNumber evidence="4">3.1.3.18</ecNumber>
    </recommendedName>
</protein>
<evidence type="ECO:0000256" key="1">
    <source>
        <dbReference type="ARBA" id="ARBA00000830"/>
    </source>
</evidence>
<dbReference type="GO" id="GO:0006281">
    <property type="term" value="P:DNA repair"/>
    <property type="evidence" value="ECO:0007669"/>
    <property type="project" value="TreeGrafter"/>
</dbReference>
<dbReference type="Proteomes" id="UP000230859">
    <property type="component" value="Unassembled WGS sequence"/>
</dbReference>
<dbReference type="InterPro" id="IPR050155">
    <property type="entry name" value="HAD-like_hydrolase_sf"/>
</dbReference>
<name>A0A2H0LQS6_9BACT</name>
<dbReference type="SUPFAM" id="SSF56784">
    <property type="entry name" value="HAD-like"/>
    <property type="match status" value="1"/>
</dbReference>
<evidence type="ECO:0000256" key="2">
    <source>
        <dbReference type="ARBA" id="ARBA00004818"/>
    </source>
</evidence>
<dbReference type="InterPro" id="IPR023214">
    <property type="entry name" value="HAD_sf"/>
</dbReference>
<evidence type="ECO:0000256" key="3">
    <source>
        <dbReference type="ARBA" id="ARBA00006171"/>
    </source>
</evidence>
<accession>A0A2H0LQS6</accession>
<evidence type="ECO:0000256" key="4">
    <source>
        <dbReference type="ARBA" id="ARBA00013078"/>
    </source>
</evidence>
<evidence type="ECO:0000313" key="6">
    <source>
        <dbReference type="Proteomes" id="UP000230859"/>
    </source>
</evidence>
<dbReference type="SFLD" id="SFLDS00003">
    <property type="entry name" value="Haloacid_Dehalogenase"/>
    <property type="match status" value="1"/>
</dbReference>
<dbReference type="PANTHER" id="PTHR43434">
    <property type="entry name" value="PHOSPHOGLYCOLATE PHOSPHATASE"/>
    <property type="match status" value="1"/>
</dbReference>
<dbReference type="PANTHER" id="PTHR43434:SF1">
    <property type="entry name" value="PHOSPHOGLYCOLATE PHOSPHATASE"/>
    <property type="match status" value="1"/>
</dbReference>
<reference evidence="5 6" key="1">
    <citation type="submission" date="2017-09" db="EMBL/GenBank/DDBJ databases">
        <title>Depth-based differentiation of microbial function through sediment-hosted aquifers and enrichment of novel symbionts in the deep terrestrial subsurface.</title>
        <authorList>
            <person name="Probst A.J."/>
            <person name="Ladd B."/>
            <person name="Jarett J.K."/>
            <person name="Geller-Mcgrath D.E."/>
            <person name="Sieber C.M."/>
            <person name="Emerson J.B."/>
            <person name="Anantharaman K."/>
            <person name="Thomas B.C."/>
            <person name="Malmstrom R."/>
            <person name="Stieglmeier M."/>
            <person name="Klingl A."/>
            <person name="Woyke T."/>
            <person name="Ryan C.M."/>
            <person name="Banfield J.F."/>
        </authorList>
    </citation>
    <scope>NUCLEOTIDE SEQUENCE [LARGE SCALE GENOMIC DNA]</scope>
    <source>
        <strain evidence="5">CG11_big_fil_rev_8_21_14_0_20_45_26</strain>
    </source>
</reference>
<comment type="catalytic activity">
    <reaction evidence="1">
        <text>2-phosphoglycolate + H2O = glycolate + phosphate</text>
        <dbReference type="Rhea" id="RHEA:14369"/>
        <dbReference type="ChEBI" id="CHEBI:15377"/>
        <dbReference type="ChEBI" id="CHEBI:29805"/>
        <dbReference type="ChEBI" id="CHEBI:43474"/>
        <dbReference type="ChEBI" id="CHEBI:58033"/>
        <dbReference type="EC" id="3.1.3.18"/>
    </reaction>
</comment>
<comment type="similarity">
    <text evidence="3">Belongs to the HAD-like hydrolase superfamily. CbbY/CbbZ/Gph/YieH family.</text>
</comment>
<dbReference type="EMBL" id="PCVY01000029">
    <property type="protein sequence ID" value="PIQ86793.1"/>
    <property type="molecule type" value="Genomic_DNA"/>
</dbReference>
<dbReference type="SFLD" id="SFLDG01129">
    <property type="entry name" value="C1.5:_HAD__Beta-PGM__Phosphata"/>
    <property type="match status" value="1"/>
</dbReference>
<gene>
    <name evidence="5" type="ORF">COV74_03380</name>
</gene>
<dbReference type="Gene3D" id="3.40.50.1000">
    <property type="entry name" value="HAD superfamily/HAD-like"/>
    <property type="match status" value="1"/>
</dbReference>
<dbReference type="InterPro" id="IPR036412">
    <property type="entry name" value="HAD-like_sf"/>
</dbReference>
<evidence type="ECO:0000313" key="5">
    <source>
        <dbReference type="EMBL" id="PIQ86793.1"/>
    </source>
</evidence>
<dbReference type="Pfam" id="PF00702">
    <property type="entry name" value="Hydrolase"/>
    <property type="match status" value="1"/>
</dbReference>
<dbReference type="AlphaFoldDB" id="A0A2H0LQS6"/>
<dbReference type="InterPro" id="IPR006439">
    <property type="entry name" value="HAD-SF_hydro_IA"/>
</dbReference>
<dbReference type="CDD" id="cd01427">
    <property type="entry name" value="HAD_like"/>
    <property type="match status" value="1"/>
</dbReference>
<dbReference type="NCBIfam" id="TIGR01549">
    <property type="entry name" value="HAD-SF-IA-v1"/>
    <property type="match status" value="1"/>
</dbReference>
<proteinExistence type="inferred from homology"/>
<sequence>MKRRVKPVNSSYDVVIFDIDNVMVDTRASYTDCIRETVQIYLTRFLKIKPIKHMLLTRHDVETFKRLGGFNDDWDTCYGLLLYLCGQDSEIRSLNDLLQTKKILGLLKTSKTPVGVHGIEKRFGKRPDVQMKRVSRLFQALYWSKYIRREKPIISKRVFRHLKKQGIRIAIATGRNLKEANYVLKRFGIRRPINFLVTLNHLPGARFKKPHPYSLLRIAKRFGLRLRYLYIGDLPDDMTMAKTARRQIRCGSWAFVGMSELRGKDLKCFEQAGAERLFSSKQALNRALLSL</sequence>
<dbReference type="EC" id="3.1.3.18" evidence="4"/>
<comment type="caution">
    <text evidence="5">The sequence shown here is derived from an EMBL/GenBank/DDBJ whole genome shotgun (WGS) entry which is preliminary data.</text>
</comment>
<comment type="pathway">
    <text evidence="2">Organic acid metabolism; glycolate biosynthesis; glycolate from 2-phosphoglycolate: step 1/1.</text>
</comment>
<dbReference type="GO" id="GO:0008967">
    <property type="term" value="F:phosphoglycolate phosphatase activity"/>
    <property type="evidence" value="ECO:0007669"/>
    <property type="project" value="UniProtKB-EC"/>
</dbReference>
<organism evidence="5 6">
    <name type="scientific">Candidatus Abzuiibacterium crystallinum</name>
    <dbReference type="NCBI Taxonomy" id="1974748"/>
    <lineage>
        <taxon>Bacteria</taxon>
        <taxon>Pseudomonadati</taxon>
        <taxon>Candidatus Omnitrophota</taxon>
        <taxon>Candidatus Abzuiibacterium</taxon>
    </lineage>
</organism>